<reference evidence="3" key="2">
    <citation type="submission" date="2020-10" db="UniProtKB">
        <authorList>
            <consortium name="WormBaseParasite"/>
        </authorList>
    </citation>
    <scope>IDENTIFICATION</scope>
</reference>
<protein>
    <submittedName>
        <fullName evidence="3">Uncharacterized protein</fullName>
    </submittedName>
</protein>
<sequence length="83" mass="9143">MLSVARRTGFRTKTPEPNEPSRFGFALLNCKDSIAILAVVRTEPPEPDRTGSRFGSVRKMESSCNTDYAYVIPCHGTPQGNPD</sequence>
<evidence type="ECO:0000313" key="3">
    <source>
        <dbReference type="WBParaSite" id="Pan_g4634.t1"/>
    </source>
</evidence>
<dbReference type="Proteomes" id="UP000492821">
    <property type="component" value="Unassembled WGS sequence"/>
</dbReference>
<reference evidence="2" key="1">
    <citation type="journal article" date="2013" name="Genetics">
        <title>The draft genome and transcriptome of Panagrellus redivivus are shaped by the harsh demands of a free-living lifestyle.</title>
        <authorList>
            <person name="Srinivasan J."/>
            <person name="Dillman A.R."/>
            <person name="Macchietto M.G."/>
            <person name="Heikkinen L."/>
            <person name="Lakso M."/>
            <person name="Fracchia K.M."/>
            <person name="Antoshechkin I."/>
            <person name="Mortazavi A."/>
            <person name="Wong G."/>
            <person name="Sternberg P.W."/>
        </authorList>
    </citation>
    <scope>NUCLEOTIDE SEQUENCE [LARGE SCALE GENOMIC DNA]</scope>
    <source>
        <strain evidence="2">MT8872</strain>
    </source>
</reference>
<proteinExistence type="predicted"/>
<accession>A0A7E4VX60</accession>
<feature type="region of interest" description="Disordered" evidence="1">
    <location>
        <begin position="1"/>
        <end position="22"/>
    </location>
</feature>
<evidence type="ECO:0000313" key="2">
    <source>
        <dbReference type="Proteomes" id="UP000492821"/>
    </source>
</evidence>
<dbReference type="WBParaSite" id="Pan_g4634.t1">
    <property type="protein sequence ID" value="Pan_g4634.t1"/>
    <property type="gene ID" value="Pan_g4634"/>
</dbReference>
<keyword evidence="2" id="KW-1185">Reference proteome</keyword>
<name>A0A7E4VX60_PANRE</name>
<evidence type="ECO:0000256" key="1">
    <source>
        <dbReference type="SAM" id="MobiDB-lite"/>
    </source>
</evidence>
<dbReference type="AlphaFoldDB" id="A0A7E4VX60"/>
<organism evidence="2 3">
    <name type="scientific">Panagrellus redivivus</name>
    <name type="common">Microworm</name>
    <dbReference type="NCBI Taxonomy" id="6233"/>
    <lineage>
        <taxon>Eukaryota</taxon>
        <taxon>Metazoa</taxon>
        <taxon>Ecdysozoa</taxon>
        <taxon>Nematoda</taxon>
        <taxon>Chromadorea</taxon>
        <taxon>Rhabditida</taxon>
        <taxon>Tylenchina</taxon>
        <taxon>Panagrolaimomorpha</taxon>
        <taxon>Panagrolaimoidea</taxon>
        <taxon>Panagrolaimidae</taxon>
        <taxon>Panagrellus</taxon>
    </lineage>
</organism>